<evidence type="ECO:0000256" key="5">
    <source>
        <dbReference type="ARBA" id="ARBA00022833"/>
    </source>
</evidence>
<keyword evidence="8" id="KW-1015">Disulfide bond</keyword>
<evidence type="ECO:0000256" key="4">
    <source>
        <dbReference type="ARBA" id="ARBA00022801"/>
    </source>
</evidence>
<dbReference type="PRINTS" id="PR00480">
    <property type="entry name" value="ASTACIN"/>
</dbReference>
<dbReference type="PANTHER" id="PTHR10127:SF903">
    <property type="entry name" value="MEPRIN A SUBUNIT"/>
    <property type="match status" value="1"/>
</dbReference>
<dbReference type="PRINTS" id="PR00020">
    <property type="entry name" value="MAMDOMAIN"/>
</dbReference>
<feature type="domain" description="MAM" evidence="13">
    <location>
        <begin position="225"/>
        <end position="396"/>
    </location>
</feature>
<keyword evidence="12" id="KW-1133">Transmembrane helix</keyword>
<dbReference type="EC" id="3.4.24.-" evidence="11"/>
<dbReference type="Ensembl" id="ENSMMDT00005019873.1">
    <property type="protein sequence ID" value="ENSMMDP00005019407.1"/>
    <property type="gene ID" value="ENSMMDG00005009528.1"/>
</dbReference>
<dbReference type="InParanoid" id="A0A667XVX4"/>
<keyword evidence="9" id="KW-0325">Glycoprotein</keyword>
<dbReference type="FunFam" id="3.40.390.10:FF:000015">
    <property type="entry name" value="Meprin A subunit"/>
    <property type="match status" value="1"/>
</dbReference>
<sequence length="616" mass="71053">RVNIVILDLDLHEGDILLMTVNRNIILESQNKWELPVPYILDKSLDLNAKGVILRAFEQIRLKTCVDFKPREEEPHYILVIKDDGCWSYVGNQHGGNQSLSIGQWCDHIAIVEHEFLHALGFWHEQSRYDRDDHVTIVWENIEEGKEHNFLKHTSSSTTTLGTPYDYLSVMHYDKDAFSNGNGSTIITNQPEYQDIIGQRQDMSANDILKLRMLYNCTSAVTFLDSCNFEDEKLCDMTFCAKGNATWEGVESTNTGPFSDHTNLGAHGGVSVGFFMHCNTAFGKVGDGAKMQSRRMNPKRQFQCLQFFYYHSGSDQDQLNIWIREHVKEGNAKETIRLMDQITGDCPSQSFWKLHHVPLNATKPFQVEFEVRKGAGISSGGFSIDDINLSETECPHHVWHITNFDKFLTNSTVGTTLLSPRFLTREGYGVQLLLYLYSDRFGIFFRLVSTDWDEQLQWPCARRQVTMLLLDQRHHIQQRMSRQFSITTNSERTFTGNDGEVFLHWDNPRKVGRLVNDSSGGSYYAGPSFGYRYFLYFDAFWSGNFLKGGDVFFLLSFDGRWYNYYCPTSFISCYCDIIFSIIIIITTMLITNSDSLCTARREWDIMLLQKTYIPHL</sequence>
<evidence type="ECO:0000256" key="2">
    <source>
        <dbReference type="ARBA" id="ARBA00022723"/>
    </source>
</evidence>
<dbReference type="InterPro" id="IPR001506">
    <property type="entry name" value="Peptidase_M12A"/>
</dbReference>
<evidence type="ECO:0000256" key="1">
    <source>
        <dbReference type="ARBA" id="ARBA00022670"/>
    </source>
</evidence>
<accession>A0A667XVX4</accession>
<dbReference type="InterPro" id="IPR008974">
    <property type="entry name" value="TRAF-like"/>
</dbReference>
<dbReference type="PANTHER" id="PTHR10127">
    <property type="entry name" value="DISCOIDIN, CUB, EGF, LAMININ , AND ZINC METALLOPROTEASE DOMAIN CONTAINING"/>
    <property type="match status" value="1"/>
</dbReference>
<dbReference type="Pfam" id="PF22486">
    <property type="entry name" value="MATH_2"/>
    <property type="match status" value="1"/>
</dbReference>
<evidence type="ECO:0000256" key="11">
    <source>
        <dbReference type="RuleBase" id="RU361183"/>
    </source>
</evidence>
<feature type="active site" evidence="10">
    <location>
        <position position="115"/>
    </location>
</feature>
<evidence type="ECO:0000259" key="14">
    <source>
        <dbReference type="PROSITE" id="PS51864"/>
    </source>
</evidence>
<keyword evidence="16" id="KW-1185">Reference proteome</keyword>
<dbReference type="SUPFAM" id="SSF49599">
    <property type="entry name" value="TRAF domain-like"/>
    <property type="match status" value="1"/>
</dbReference>
<feature type="binding site" evidence="10">
    <location>
        <position position="114"/>
    </location>
    <ligand>
        <name>Zn(2+)</name>
        <dbReference type="ChEBI" id="CHEBI:29105"/>
        <note>catalytic</note>
    </ligand>
</feature>
<evidence type="ECO:0000256" key="9">
    <source>
        <dbReference type="ARBA" id="ARBA00023180"/>
    </source>
</evidence>
<dbReference type="GO" id="GO:0016020">
    <property type="term" value="C:membrane"/>
    <property type="evidence" value="ECO:0007669"/>
    <property type="project" value="InterPro"/>
</dbReference>
<feature type="domain" description="Peptidase M12A" evidence="14">
    <location>
        <begin position="24"/>
        <end position="218"/>
    </location>
</feature>
<dbReference type="InterPro" id="IPR006026">
    <property type="entry name" value="Peptidase_Metallo"/>
</dbReference>
<keyword evidence="2 10" id="KW-0479">Metal-binding</keyword>
<proteinExistence type="predicted"/>
<dbReference type="SUPFAM" id="SSF49899">
    <property type="entry name" value="Concanavalin A-like lectins/glucanases"/>
    <property type="match status" value="1"/>
</dbReference>
<dbReference type="SMART" id="SM00235">
    <property type="entry name" value="ZnMc"/>
    <property type="match status" value="1"/>
</dbReference>
<dbReference type="Pfam" id="PF00629">
    <property type="entry name" value="MAM"/>
    <property type="match status" value="1"/>
</dbReference>
<dbReference type="GO" id="GO:0008270">
    <property type="term" value="F:zinc ion binding"/>
    <property type="evidence" value="ECO:0007669"/>
    <property type="project" value="UniProtKB-UniRule"/>
</dbReference>
<dbReference type="InterPro" id="IPR002083">
    <property type="entry name" value="MATH/TRAF_dom"/>
</dbReference>
<comment type="caution">
    <text evidence="10">Lacks conserved residue(s) required for the propagation of feature annotation.</text>
</comment>
<dbReference type="Pfam" id="PF01400">
    <property type="entry name" value="Astacin"/>
    <property type="match status" value="1"/>
</dbReference>
<feature type="transmembrane region" description="Helical" evidence="12">
    <location>
        <begin position="569"/>
        <end position="591"/>
    </location>
</feature>
<keyword evidence="1 10" id="KW-0645">Protease</keyword>
<evidence type="ECO:0000256" key="6">
    <source>
        <dbReference type="ARBA" id="ARBA00023049"/>
    </source>
</evidence>
<dbReference type="Gene3D" id="2.60.210.10">
    <property type="entry name" value="Apoptosis, Tumor Necrosis Factor Receptor Associated Protein 2, Chain A"/>
    <property type="match status" value="1"/>
</dbReference>
<reference evidence="15" key="2">
    <citation type="submission" date="2025-08" db="UniProtKB">
        <authorList>
            <consortium name="Ensembl"/>
        </authorList>
    </citation>
    <scope>IDENTIFICATION</scope>
</reference>
<dbReference type="Proteomes" id="UP000472263">
    <property type="component" value="Chromosome 16"/>
</dbReference>
<dbReference type="PROSITE" id="PS50060">
    <property type="entry name" value="MAM_2"/>
    <property type="match status" value="1"/>
</dbReference>
<dbReference type="SMART" id="SM00137">
    <property type="entry name" value="MAM"/>
    <property type="match status" value="1"/>
</dbReference>
<dbReference type="InterPro" id="IPR013320">
    <property type="entry name" value="ConA-like_dom_sf"/>
</dbReference>
<keyword evidence="4 10" id="KW-0378">Hydrolase</keyword>
<reference evidence="15" key="1">
    <citation type="submission" date="2019-06" db="EMBL/GenBank/DDBJ databases">
        <authorList>
            <consortium name="Wellcome Sanger Institute Data Sharing"/>
        </authorList>
    </citation>
    <scope>NUCLEOTIDE SEQUENCE [LARGE SCALE GENOMIC DNA]</scope>
</reference>
<keyword evidence="3" id="KW-0732">Signal</keyword>
<dbReference type="Gene3D" id="3.40.390.10">
    <property type="entry name" value="Collagenase (Catalytic Domain)"/>
    <property type="match status" value="1"/>
</dbReference>
<dbReference type="FunFam" id="2.60.210.10:FF:000009">
    <property type="entry name" value="Meprin A subunit"/>
    <property type="match status" value="1"/>
</dbReference>
<protein>
    <recommendedName>
        <fullName evidence="11">Metalloendopeptidase</fullName>
        <ecNumber evidence="11">3.4.24.-</ecNumber>
    </recommendedName>
</protein>
<dbReference type="AlphaFoldDB" id="A0A667XVX4"/>
<dbReference type="GO" id="GO:0006508">
    <property type="term" value="P:proteolysis"/>
    <property type="evidence" value="ECO:0007669"/>
    <property type="project" value="UniProtKB-KW"/>
</dbReference>
<keyword evidence="12" id="KW-0812">Transmembrane</keyword>
<reference evidence="15" key="3">
    <citation type="submission" date="2025-09" db="UniProtKB">
        <authorList>
            <consortium name="Ensembl"/>
        </authorList>
    </citation>
    <scope>IDENTIFICATION</scope>
</reference>
<dbReference type="GeneTree" id="ENSGT00950000183111"/>
<evidence type="ECO:0000259" key="13">
    <source>
        <dbReference type="PROSITE" id="PS50060"/>
    </source>
</evidence>
<dbReference type="GO" id="GO:0004222">
    <property type="term" value="F:metalloendopeptidase activity"/>
    <property type="evidence" value="ECO:0007669"/>
    <property type="project" value="UniProtKB-UniRule"/>
</dbReference>
<keyword evidence="7" id="KW-0865">Zymogen</keyword>
<name>A0A667XVX4_9TELE</name>
<keyword evidence="6 10" id="KW-0482">Metalloprotease</keyword>
<dbReference type="InterPro" id="IPR024079">
    <property type="entry name" value="MetalloPept_cat_dom_sf"/>
</dbReference>
<evidence type="ECO:0000313" key="15">
    <source>
        <dbReference type="Ensembl" id="ENSMMDP00005019407.1"/>
    </source>
</evidence>
<feature type="binding site" evidence="10">
    <location>
        <position position="124"/>
    </location>
    <ligand>
        <name>Zn(2+)</name>
        <dbReference type="ChEBI" id="CHEBI:29105"/>
        <note>catalytic</note>
    </ligand>
</feature>
<dbReference type="SUPFAM" id="SSF55486">
    <property type="entry name" value="Metalloproteases ('zincins'), catalytic domain"/>
    <property type="match status" value="1"/>
</dbReference>
<evidence type="ECO:0000256" key="3">
    <source>
        <dbReference type="ARBA" id="ARBA00022729"/>
    </source>
</evidence>
<keyword evidence="12" id="KW-0472">Membrane</keyword>
<organism evidence="15 16">
    <name type="scientific">Myripristis murdjan</name>
    <name type="common">pinecone soldierfish</name>
    <dbReference type="NCBI Taxonomy" id="586833"/>
    <lineage>
        <taxon>Eukaryota</taxon>
        <taxon>Metazoa</taxon>
        <taxon>Chordata</taxon>
        <taxon>Craniata</taxon>
        <taxon>Vertebrata</taxon>
        <taxon>Euteleostomi</taxon>
        <taxon>Actinopterygii</taxon>
        <taxon>Neopterygii</taxon>
        <taxon>Teleostei</taxon>
        <taxon>Neoteleostei</taxon>
        <taxon>Acanthomorphata</taxon>
        <taxon>Holocentriformes</taxon>
        <taxon>Holocentridae</taxon>
        <taxon>Myripristis</taxon>
    </lineage>
</organism>
<evidence type="ECO:0000313" key="16">
    <source>
        <dbReference type="Proteomes" id="UP000472263"/>
    </source>
</evidence>
<comment type="cofactor">
    <cofactor evidence="10 11">
        <name>Zn(2+)</name>
        <dbReference type="ChEBI" id="CHEBI:29105"/>
    </cofactor>
    <text evidence="10 11">Binds 1 zinc ion per subunit.</text>
</comment>
<dbReference type="PROSITE" id="PS51864">
    <property type="entry name" value="ASTACIN"/>
    <property type="match status" value="1"/>
</dbReference>
<evidence type="ECO:0000256" key="8">
    <source>
        <dbReference type="ARBA" id="ARBA00023157"/>
    </source>
</evidence>
<dbReference type="CDD" id="cd06263">
    <property type="entry name" value="MAM"/>
    <property type="match status" value="1"/>
</dbReference>
<dbReference type="InterPro" id="IPR000998">
    <property type="entry name" value="MAM_dom"/>
</dbReference>
<feature type="binding site" evidence="10">
    <location>
        <position position="118"/>
    </location>
    <ligand>
        <name>Zn(2+)</name>
        <dbReference type="ChEBI" id="CHEBI:29105"/>
        <note>catalytic</note>
    </ligand>
</feature>
<keyword evidence="5 10" id="KW-0862">Zinc</keyword>
<evidence type="ECO:0000256" key="12">
    <source>
        <dbReference type="SAM" id="Phobius"/>
    </source>
</evidence>
<dbReference type="Gene3D" id="2.60.120.200">
    <property type="match status" value="1"/>
</dbReference>
<evidence type="ECO:0000256" key="7">
    <source>
        <dbReference type="ARBA" id="ARBA00023145"/>
    </source>
</evidence>
<evidence type="ECO:0000256" key="10">
    <source>
        <dbReference type="PROSITE-ProRule" id="PRU01211"/>
    </source>
</evidence>